<dbReference type="SUPFAM" id="SSF75169">
    <property type="entry name" value="DsrEFH-like"/>
    <property type="match status" value="1"/>
</dbReference>
<accession>A0ABY8FJ94</accession>
<dbReference type="PANTHER" id="PTHR38780">
    <property type="entry name" value="PROTEIN TUSC"/>
    <property type="match status" value="1"/>
</dbReference>
<dbReference type="InterPro" id="IPR027396">
    <property type="entry name" value="DsrEFH-like"/>
</dbReference>
<dbReference type="NCBIfam" id="TIGR03010">
    <property type="entry name" value="sulf_tusC_dsrF"/>
    <property type="match status" value="1"/>
</dbReference>
<reference evidence="2 3" key="1">
    <citation type="submission" date="2019-01" db="EMBL/GenBank/DDBJ databases">
        <title>Genome sequence of Salinicola endophyticus REST5.</title>
        <authorList>
            <person name="Nascimento F.X."/>
        </authorList>
    </citation>
    <scope>NUCLEOTIDE SEQUENCE [LARGE SCALE GENOMIC DNA]</scope>
    <source>
        <strain evidence="2 3">REST5</strain>
    </source>
</reference>
<gene>
    <name evidence="2" type="primary">tusC</name>
    <name evidence="2" type="ORF">EVC62_16000</name>
</gene>
<dbReference type="RefSeq" id="WP_110677726.1">
    <property type="nucleotide sequence ID" value="NZ_CP035631.1"/>
</dbReference>
<sequence length="133" mass="14085">MTDDETAPAADTQPISLDLLVILRHPPHGSSWLREGVDVALVAAAFGQAVGLLFQGDGVFALVEGQGAGPLGQKGTHAQLAMLEMYDIERLWVSASALRARGLTLADLALPALALEADEIDHLVHAQPRTLLF</sequence>
<proteinExistence type="inferred from homology"/>
<dbReference type="InterPro" id="IPR017462">
    <property type="entry name" value="Sulphur_relay_TusC/DsrF"/>
</dbReference>
<evidence type="ECO:0000256" key="1">
    <source>
        <dbReference type="ARBA" id="ARBA00005996"/>
    </source>
</evidence>
<dbReference type="PANTHER" id="PTHR38780:SF1">
    <property type="entry name" value="PROTEIN TUSC"/>
    <property type="match status" value="1"/>
</dbReference>
<evidence type="ECO:0000313" key="2">
    <source>
        <dbReference type="EMBL" id="WFF42875.1"/>
    </source>
</evidence>
<evidence type="ECO:0000313" key="3">
    <source>
        <dbReference type="Proteomes" id="UP001321526"/>
    </source>
</evidence>
<dbReference type="Proteomes" id="UP001321526">
    <property type="component" value="Chromosome"/>
</dbReference>
<comment type="similarity">
    <text evidence="1">Belongs to the DsrF/TusC family.</text>
</comment>
<dbReference type="EMBL" id="CP035631">
    <property type="protein sequence ID" value="WFF42875.1"/>
    <property type="molecule type" value="Genomic_DNA"/>
</dbReference>
<dbReference type="Gene3D" id="3.40.1260.10">
    <property type="entry name" value="DsrEFH-like"/>
    <property type="match status" value="1"/>
</dbReference>
<name>A0ABY8FJ94_9GAMM</name>
<protein>
    <submittedName>
        <fullName evidence="2">Sulfurtransferase complex subunit TusC</fullName>
    </submittedName>
</protein>
<dbReference type="InterPro" id="IPR003787">
    <property type="entry name" value="Sulphur_relay_DsrE/F-like"/>
</dbReference>
<dbReference type="NCBIfam" id="NF001238">
    <property type="entry name" value="PRK00211.1"/>
    <property type="match status" value="1"/>
</dbReference>
<dbReference type="Pfam" id="PF02635">
    <property type="entry name" value="DsrE"/>
    <property type="match status" value="1"/>
</dbReference>
<keyword evidence="3" id="KW-1185">Reference proteome</keyword>
<organism evidence="2 3">
    <name type="scientific">Salinicola endophyticus</name>
    <dbReference type="NCBI Taxonomy" id="1949083"/>
    <lineage>
        <taxon>Bacteria</taxon>
        <taxon>Pseudomonadati</taxon>
        <taxon>Pseudomonadota</taxon>
        <taxon>Gammaproteobacteria</taxon>
        <taxon>Oceanospirillales</taxon>
        <taxon>Halomonadaceae</taxon>
        <taxon>Salinicola</taxon>
    </lineage>
</organism>